<dbReference type="GeneTree" id="ENSGT01140000282522"/>
<dbReference type="PANTHER" id="PTHR10903:SF170">
    <property type="entry name" value="GTPASE IMAP FAMILY MEMBER 7"/>
    <property type="match status" value="1"/>
</dbReference>
<dbReference type="InterPro" id="IPR006703">
    <property type="entry name" value="G_AIG1"/>
</dbReference>
<dbReference type="Ensembl" id="ENSPNAT00000000126.2">
    <property type="protein sequence ID" value="ENSPNAP00000008450.2"/>
    <property type="gene ID" value="ENSPNAG00000003015.2"/>
</dbReference>
<dbReference type="Gene3D" id="3.40.50.300">
    <property type="entry name" value="P-loop containing nucleotide triphosphate hydrolases"/>
    <property type="match status" value="1"/>
</dbReference>
<dbReference type="Pfam" id="PF04548">
    <property type="entry name" value="AIG1"/>
    <property type="match status" value="1"/>
</dbReference>
<reference evidence="5" key="3">
    <citation type="submission" date="2025-09" db="UniProtKB">
        <authorList>
            <consortium name="Ensembl"/>
        </authorList>
    </citation>
    <scope>IDENTIFICATION</scope>
</reference>
<evidence type="ECO:0000256" key="3">
    <source>
        <dbReference type="ARBA" id="ARBA00023134"/>
    </source>
</evidence>
<dbReference type="SUPFAM" id="SSF52540">
    <property type="entry name" value="P-loop containing nucleoside triphosphate hydrolases"/>
    <property type="match status" value="1"/>
</dbReference>
<evidence type="ECO:0000259" key="4">
    <source>
        <dbReference type="PROSITE" id="PS51720"/>
    </source>
</evidence>
<feature type="domain" description="AIG1-type G" evidence="4">
    <location>
        <begin position="51"/>
        <end position="237"/>
    </location>
</feature>
<name>A0A3B4CB13_PYGNA</name>
<dbReference type="PROSITE" id="PS51720">
    <property type="entry name" value="G_AIG1"/>
    <property type="match status" value="1"/>
</dbReference>
<proteinExistence type="inferred from homology"/>
<dbReference type="PANTHER" id="PTHR10903">
    <property type="entry name" value="GTPASE, IMAP FAMILY MEMBER-RELATED"/>
    <property type="match status" value="1"/>
</dbReference>
<keyword evidence="3" id="KW-0342">GTP-binding</keyword>
<keyword evidence="6" id="KW-1185">Reference proteome</keyword>
<evidence type="ECO:0000256" key="2">
    <source>
        <dbReference type="ARBA" id="ARBA00022741"/>
    </source>
</evidence>
<dbReference type="GO" id="GO:0005525">
    <property type="term" value="F:GTP binding"/>
    <property type="evidence" value="ECO:0007669"/>
    <property type="project" value="UniProtKB-KW"/>
</dbReference>
<comment type="similarity">
    <text evidence="1">Belongs to the TRAFAC class TrmE-Era-EngA-EngB-Septin-like GTPase superfamily. AIG1/Toc34/Toc159-like paraseptin GTPase family. IAN subfamily.</text>
</comment>
<dbReference type="InterPro" id="IPR027417">
    <property type="entry name" value="P-loop_NTPase"/>
</dbReference>
<sequence>MFVFLFFSAETNFYVFTEEQKKIKQLGEKIKEGENKMMNMSFQKFSEIILATNLRLVLVGKTGSAAENIILGREERSQAGASTLKQQSEGRQGEVYGRQVTVVDTPEELKENVELIVSLCAREPHAFLLVIPLMEPTGEERGILEQMEEIFGERCWRNAMILFTVTDEVQENIEEFIQSGTQEVQRLVEKCGNRFHCLNIKDSGDGSQVSELLEKIEMMVAGNKNRCDVDQMFRDMEEREAIIRKRRQEMQEILTKNFEYIENYKADIKTLRQQPEGSVENKKLVTAAMKLCETKINIGEQIKKLYERVAGMEEDRKFIKVMLPEHQRIIWLSMPSGQDELRKQMDEELKKLHATFMSL</sequence>
<dbReference type="InterPro" id="IPR045058">
    <property type="entry name" value="GIMA/IAN/Toc"/>
</dbReference>
<organism evidence="5 6">
    <name type="scientific">Pygocentrus nattereri</name>
    <name type="common">Red-bellied piranha</name>
    <dbReference type="NCBI Taxonomy" id="42514"/>
    <lineage>
        <taxon>Eukaryota</taxon>
        <taxon>Metazoa</taxon>
        <taxon>Chordata</taxon>
        <taxon>Craniata</taxon>
        <taxon>Vertebrata</taxon>
        <taxon>Euteleostomi</taxon>
        <taxon>Actinopterygii</taxon>
        <taxon>Neopterygii</taxon>
        <taxon>Teleostei</taxon>
        <taxon>Ostariophysi</taxon>
        <taxon>Characiformes</taxon>
        <taxon>Characoidei</taxon>
        <taxon>Pygocentrus</taxon>
    </lineage>
</organism>
<reference evidence="5" key="2">
    <citation type="submission" date="2025-08" db="UniProtKB">
        <authorList>
            <consortium name="Ensembl"/>
        </authorList>
    </citation>
    <scope>IDENTIFICATION</scope>
</reference>
<evidence type="ECO:0000313" key="5">
    <source>
        <dbReference type="Ensembl" id="ENSPNAP00000008450.2"/>
    </source>
</evidence>
<dbReference type="Proteomes" id="UP001501920">
    <property type="component" value="Chromosome 23"/>
</dbReference>
<protein>
    <recommendedName>
        <fullName evidence="4">AIG1-type G domain-containing protein</fullName>
    </recommendedName>
</protein>
<reference evidence="5 6" key="1">
    <citation type="submission" date="2020-10" db="EMBL/GenBank/DDBJ databases">
        <title>Pygocentrus nattereri (red-bellied piranha) genome, fPygNat1, primary haplotype.</title>
        <authorList>
            <person name="Myers G."/>
            <person name="Meyer A."/>
            <person name="Karagic N."/>
            <person name="Pippel M."/>
            <person name="Winkler S."/>
            <person name="Tracey A."/>
            <person name="Wood J."/>
            <person name="Formenti G."/>
            <person name="Howe K."/>
            <person name="Fedrigo O."/>
            <person name="Jarvis E.D."/>
        </authorList>
    </citation>
    <scope>NUCLEOTIDE SEQUENCE [LARGE SCALE GENOMIC DNA]</scope>
</reference>
<evidence type="ECO:0000256" key="1">
    <source>
        <dbReference type="ARBA" id="ARBA00008535"/>
    </source>
</evidence>
<dbReference type="AlphaFoldDB" id="A0A3B4CB13"/>
<evidence type="ECO:0000313" key="6">
    <source>
        <dbReference type="Proteomes" id="UP001501920"/>
    </source>
</evidence>
<keyword evidence="2" id="KW-0547">Nucleotide-binding</keyword>
<accession>A0A3B4CB13</accession>